<sequence>MMKVDSRAFGASFLGLPVVVARANSFVAIKARGHAKALSAALLTEEHAGLVVLCLAASSRAL</sequence>
<dbReference type="EMBL" id="JACGWJ010000013">
    <property type="protein sequence ID" value="KAL0377548.1"/>
    <property type="molecule type" value="Genomic_DNA"/>
</dbReference>
<gene>
    <name evidence="1" type="ORF">Sradi_3060300</name>
</gene>
<organism evidence="1">
    <name type="scientific">Sesamum radiatum</name>
    <name type="common">Black benniseed</name>
    <dbReference type="NCBI Taxonomy" id="300843"/>
    <lineage>
        <taxon>Eukaryota</taxon>
        <taxon>Viridiplantae</taxon>
        <taxon>Streptophyta</taxon>
        <taxon>Embryophyta</taxon>
        <taxon>Tracheophyta</taxon>
        <taxon>Spermatophyta</taxon>
        <taxon>Magnoliopsida</taxon>
        <taxon>eudicotyledons</taxon>
        <taxon>Gunneridae</taxon>
        <taxon>Pentapetalae</taxon>
        <taxon>asterids</taxon>
        <taxon>lamiids</taxon>
        <taxon>Lamiales</taxon>
        <taxon>Pedaliaceae</taxon>
        <taxon>Sesamum</taxon>
    </lineage>
</organism>
<protein>
    <submittedName>
        <fullName evidence="1">Uncharacterized protein</fullName>
    </submittedName>
</protein>
<dbReference type="AlphaFoldDB" id="A0AAW2RCA0"/>
<reference evidence="1" key="2">
    <citation type="journal article" date="2024" name="Plant">
        <title>Genomic evolution and insights into agronomic trait innovations of Sesamum species.</title>
        <authorList>
            <person name="Miao H."/>
            <person name="Wang L."/>
            <person name="Qu L."/>
            <person name="Liu H."/>
            <person name="Sun Y."/>
            <person name="Le M."/>
            <person name="Wang Q."/>
            <person name="Wei S."/>
            <person name="Zheng Y."/>
            <person name="Lin W."/>
            <person name="Duan Y."/>
            <person name="Cao H."/>
            <person name="Xiong S."/>
            <person name="Wang X."/>
            <person name="Wei L."/>
            <person name="Li C."/>
            <person name="Ma Q."/>
            <person name="Ju M."/>
            <person name="Zhao R."/>
            <person name="Li G."/>
            <person name="Mu C."/>
            <person name="Tian Q."/>
            <person name="Mei H."/>
            <person name="Zhang T."/>
            <person name="Gao T."/>
            <person name="Zhang H."/>
        </authorList>
    </citation>
    <scope>NUCLEOTIDE SEQUENCE</scope>
    <source>
        <strain evidence="1">G02</strain>
    </source>
</reference>
<accession>A0AAW2RCA0</accession>
<name>A0AAW2RCA0_SESRA</name>
<proteinExistence type="predicted"/>
<reference evidence="1" key="1">
    <citation type="submission" date="2020-06" db="EMBL/GenBank/DDBJ databases">
        <authorList>
            <person name="Li T."/>
            <person name="Hu X."/>
            <person name="Zhang T."/>
            <person name="Song X."/>
            <person name="Zhang H."/>
            <person name="Dai N."/>
            <person name="Sheng W."/>
            <person name="Hou X."/>
            <person name="Wei L."/>
        </authorList>
    </citation>
    <scope>NUCLEOTIDE SEQUENCE</scope>
    <source>
        <strain evidence="1">G02</strain>
        <tissue evidence="1">Leaf</tissue>
    </source>
</reference>
<evidence type="ECO:0000313" key="1">
    <source>
        <dbReference type="EMBL" id="KAL0377548.1"/>
    </source>
</evidence>
<comment type="caution">
    <text evidence="1">The sequence shown here is derived from an EMBL/GenBank/DDBJ whole genome shotgun (WGS) entry which is preliminary data.</text>
</comment>